<evidence type="ECO:0000313" key="2">
    <source>
        <dbReference type="Proteomes" id="UP001501495"/>
    </source>
</evidence>
<dbReference type="Proteomes" id="UP001501495">
    <property type="component" value="Unassembled WGS sequence"/>
</dbReference>
<evidence type="ECO:0000313" key="1">
    <source>
        <dbReference type="EMBL" id="GAA4118449.1"/>
    </source>
</evidence>
<reference evidence="2" key="1">
    <citation type="journal article" date="2019" name="Int. J. Syst. Evol. Microbiol.">
        <title>The Global Catalogue of Microorganisms (GCM) 10K type strain sequencing project: providing services to taxonomists for standard genome sequencing and annotation.</title>
        <authorList>
            <consortium name="The Broad Institute Genomics Platform"/>
            <consortium name="The Broad Institute Genome Sequencing Center for Infectious Disease"/>
            <person name="Wu L."/>
            <person name="Ma J."/>
        </authorList>
    </citation>
    <scope>NUCLEOTIDE SEQUENCE [LARGE SCALE GENOMIC DNA]</scope>
    <source>
        <strain evidence="2">JCM 16703</strain>
    </source>
</reference>
<dbReference type="Gene3D" id="3.30.530.20">
    <property type="match status" value="1"/>
</dbReference>
<keyword evidence="2" id="KW-1185">Reference proteome</keyword>
<dbReference type="Pfam" id="PF10604">
    <property type="entry name" value="Polyketide_cyc2"/>
    <property type="match status" value="1"/>
</dbReference>
<dbReference type="InterPro" id="IPR019587">
    <property type="entry name" value="Polyketide_cyclase/dehydratase"/>
</dbReference>
<gene>
    <name evidence="1" type="ORF">GCM10022215_20000</name>
</gene>
<sequence length="166" mass="18215">MPSLSPCRAVTVADIATAPARFTNSVDLTITPEQLFEVLEDADAWPRWASAITKVTWTSAPPIAVGTTRTVEMRGGLVGEEEFSLWDPPRAMAFHFTASTAPGMDAFAEHYDVVATPSGCRLTWTLAMWPRGVQKPILKVTGPVLNAVFASFLRKLRRYTAERFAS</sequence>
<dbReference type="CDD" id="cd07821">
    <property type="entry name" value="PYR_PYL_RCAR_like"/>
    <property type="match status" value="1"/>
</dbReference>
<dbReference type="RefSeq" id="WP_344733212.1">
    <property type="nucleotide sequence ID" value="NZ_BAAAZH010000013.1"/>
</dbReference>
<dbReference type="SUPFAM" id="SSF55961">
    <property type="entry name" value="Bet v1-like"/>
    <property type="match status" value="1"/>
</dbReference>
<protein>
    <submittedName>
        <fullName evidence="1">SRPBCC family protein</fullName>
    </submittedName>
</protein>
<dbReference type="InterPro" id="IPR023393">
    <property type="entry name" value="START-like_dom_sf"/>
</dbReference>
<proteinExistence type="predicted"/>
<name>A0ABP7XIF2_9ACTN</name>
<dbReference type="EMBL" id="BAAAZH010000013">
    <property type="protein sequence ID" value="GAA4118449.1"/>
    <property type="molecule type" value="Genomic_DNA"/>
</dbReference>
<comment type="caution">
    <text evidence="1">The sequence shown here is derived from an EMBL/GenBank/DDBJ whole genome shotgun (WGS) entry which is preliminary data.</text>
</comment>
<organism evidence="1 2">
    <name type="scientific">Nocardioides fonticola</name>
    <dbReference type="NCBI Taxonomy" id="450363"/>
    <lineage>
        <taxon>Bacteria</taxon>
        <taxon>Bacillati</taxon>
        <taxon>Actinomycetota</taxon>
        <taxon>Actinomycetes</taxon>
        <taxon>Propionibacteriales</taxon>
        <taxon>Nocardioidaceae</taxon>
        <taxon>Nocardioides</taxon>
    </lineage>
</organism>
<accession>A0ABP7XIF2</accession>